<dbReference type="InterPro" id="IPR025209">
    <property type="entry name" value="DUF4209"/>
</dbReference>
<protein>
    <recommendedName>
        <fullName evidence="1">DUF4209 domain-containing protein</fullName>
    </recommendedName>
</protein>
<reference evidence="2 3" key="1">
    <citation type="journal article" date="2022" name="Int. J. Syst. Evol. Microbiol.">
        <title>Prevotella herbatica sp. nov., a plant polysaccharide-decomposing anaerobic bacterium isolated from a methanogenic reactor.</title>
        <authorList>
            <person name="Uek A."/>
            <person name="Tonouchi A."/>
            <person name="Kaku N."/>
            <person name="Ueki K."/>
        </authorList>
    </citation>
    <scope>NUCLEOTIDE SEQUENCE [LARGE SCALE GENOMIC DNA]</scope>
    <source>
        <strain evidence="2 3">WR041</strain>
    </source>
</reference>
<proteinExistence type="predicted"/>
<accession>A0ABN6EKU9</accession>
<dbReference type="RefSeq" id="WP_207154169.1">
    <property type="nucleotide sequence ID" value="NZ_AP024484.1"/>
</dbReference>
<organism evidence="2 3">
    <name type="scientific">Prevotella herbatica</name>
    <dbReference type="NCBI Taxonomy" id="2801997"/>
    <lineage>
        <taxon>Bacteria</taxon>
        <taxon>Pseudomonadati</taxon>
        <taxon>Bacteroidota</taxon>
        <taxon>Bacteroidia</taxon>
        <taxon>Bacteroidales</taxon>
        <taxon>Prevotellaceae</taxon>
        <taxon>Prevotella</taxon>
    </lineage>
</organism>
<sequence length="534" mass="61367">MAKFSKIIDQLDNDIRKMSYNDVCSAVNSCETEDKLSFEVEAENIGMSFVENAGNKKLGCYYGPKLILKKDTGDPIYLPDITNITSDHIDYWTKRANITSNPLLKMRYTGLVWDLCKRITGKEPSFKDMKLQFIISSIETIEQDLADNPICGLNYIECAIKKAISINNLKLTDRAIKTMLAYEAKYSKDTYSGIWGRPFLMLLDHIAQFSSYENVIVKSMLDRFDRFEVVCKNGDMSAEYIHLLKDTAKLLADYYMIKQNIVKVKEFLDRYHVCLTLLYDTQGAMWAHGMIKNLQGLYRKYNLAKEANRLYLEIQLLASKIPNEMRPIKISVPIENDKIEEYFKPLLEGTIEEGMLISSYFIKMHIQKMKLKEMFTYDMVMNLFQNSPLILESQRSLLEKGMKAYFDQDYIVACHLLVPLFENAIRVVAASNGHEVLRSNANSQEGNEYVSLDRLLNDIEGDYANLKNLVAYFKNVFTDKNGWNTRNLLCHGALAASSFNDTLADRVVHAFLLLSQIKPMNKEYDSTNATEEAK</sequence>
<evidence type="ECO:0000313" key="3">
    <source>
        <dbReference type="Proteomes" id="UP001319045"/>
    </source>
</evidence>
<dbReference type="Proteomes" id="UP001319045">
    <property type="component" value="Chromosome"/>
</dbReference>
<keyword evidence="3" id="KW-1185">Reference proteome</keyword>
<feature type="domain" description="DUF4209" evidence="1">
    <location>
        <begin position="422"/>
        <end position="512"/>
    </location>
</feature>
<dbReference type="Pfam" id="PF13910">
    <property type="entry name" value="DUF4209"/>
    <property type="match status" value="1"/>
</dbReference>
<evidence type="ECO:0000259" key="1">
    <source>
        <dbReference type="Pfam" id="PF13910"/>
    </source>
</evidence>
<gene>
    <name evidence="2" type="ORF">prwr041_24880</name>
</gene>
<name>A0ABN6EKU9_9BACT</name>
<dbReference type="EMBL" id="AP024484">
    <property type="protein sequence ID" value="BCS86595.1"/>
    <property type="molecule type" value="Genomic_DNA"/>
</dbReference>
<evidence type="ECO:0000313" key="2">
    <source>
        <dbReference type="EMBL" id="BCS86595.1"/>
    </source>
</evidence>